<dbReference type="InParanoid" id="A0A212EVH3"/>
<evidence type="ECO:0000313" key="1">
    <source>
        <dbReference type="EMBL" id="OWR45461.1"/>
    </source>
</evidence>
<dbReference type="EMBL" id="AGBW02012202">
    <property type="protein sequence ID" value="OWR45461.1"/>
    <property type="molecule type" value="Genomic_DNA"/>
</dbReference>
<sequence>MRKWHTPNMSLACRDRVTDLFL</sequence>
<gene>
    <name evidence="1" type="ORF">KGM_215112A</name>
</gene>
<dbReference type="KEGG" id="dpl:KGM_215112A"/>
<name>A0A212EVH3_DANPL</name>
<feature type="non-terminal residue" evidence="1">
    <location>
        <position position="22"/>
    </location>
</feature>
<protein>
    <submittedName>
        <fullName evidence="1">Uncharacterized protein</fullName>
    </submittedName>
</protein>
<proteinExistence type="predicted"/>
<dbReference type="AlphaFoldDB" id="A0A212EVH3"/>
<reference evidence="1 2" key="1">
    <citation type="journal article" date="2011" name="Cell">
        <title>The monarch butterfly genome yields insights into long-distance migration.</title>
        <authorList>
            <person name="Zhan S."/>
            <person name="Merlin C."/>
            <person name="Boore J.L."/>
            <person name="Reppert S.M."/>
        </authorList>
    </citation>
    <scope>NUCLEOTIDE SEQUENCE [LARGE SCALE GENOMIC DNA]</scope>
    <source>
        <strain evidence="1">F-2</strain>
    </source>
</reference>
<dbReference type="Proteomes" id="UP000007151">
    <property type="component" value="Unassembled WGS sequence"/>
</dbReference>
<comment type="caution">
    <text evidence="1">The sequence shown here is derived from an EMBL/GenBank/DDBJ whole genome shotgun (WGS) entry which is preliminary data.</text>
</comment>
<evidence type="ECO:0000313" key="2">
    <source>
        <dbReference type="Proteomes" id="UP000007151"/>
    </source>
</evidence>
<keyword evidence="2" id="KW-1185">Reference proteome</keyword>
<accession>A0A212EVH3</accession>
<organism evidence="1 2">
    <name type="scientific">Danaus plexippus plexippus</name>
    <dbReference type="NCBI Taxonomy" id="278856"/>
    <lineage>
        <taxon>Eukaryota</taxon>
        <taxon>Metazoa</taxon>
        <taxon>Ecdysozoa</taxon>
        <taxon>Arthropoda</taxon>
        <taxon>Hexapoda</taxon>
        <taxon>Insecta</taxon>
        <taxon>Pterygota</taxon>
        <taxon>Neoptera</taxon>
        <taxon>Endopterygota</taxon>
        <taxon>Lepidoptera</taxon>
        <taxon>Glossata</taxon>
        <taxon>Ditrysia</taxon>
        <taxon>Papilionoidea</taxon>
        <taxon>Nymphalidae</taxon>
        <taxon>Danainae</taxon>
        <taxon>Danaini</taxon>
        <taxon>Danaina</taxon>
        <taxon>Danaus</taxon>
        <taxon>Danaus</taxon>
    </lineage>
</organism>